<evidence type="ECO:0000313" key="9">
    <source>
        <dbReference type="Proteomes" id="UP000076727"/>
    </source>
</evidence>
<feature type="domain" description="SET" evidence="7">
    <location>
        <begin position="99"/>
        <end position="388"/>
    </location>
</feature>
<dbReference type="AlphaFoldDB" id="A0A165PBT3"/>
<evidence type="ECO:0000256" key="6">
    <source>
        <dbReference type="ARBA" id="ARBA00048619"/>
    </source>
</evidence>
<organism evidence="8 9">
    <name type="scientific">Daedalea quercina L-15889</name>
    <dbReference type="NCBI Taxonomy" id="1314783"/>
    <lineage>
        <taxon>Eukaryota</taxon>
        <taxon>Fungi</taxon>
        <taxon>Dikarya</taxon>
        <taxon>Basidiomycota</taxon>
        <taxon>Agaricomycotina</taxon>
        <taxon>Agaricomycetes</taxon>
        <taxon>Polyporales</taxon>
        <taxon>Fomitopsis</taxon>
    </lineage>
</organism>
<dbReference type="SUPFAM" id="SSF82199">
    <property type="entry name" value="SET domain"/>
    <property type="match status" value="1"/>
</dbReference>
<dbReference type="InterPro" id="IPR046341">
    <property type="entry name" value="SET_dom_sf"/>
</dbReference>
<evidence type="ECO:0000256" key="4">
    <source>
        <dbReference type="ARBA" id="ARBA00042380"/>
    </source>
</evidence>
<keyword evidence="1" id="KW-0489">Methyltransferase</keyword>
<evidence type="ECO:0000256" key="1">
    <source>
        <dbReference type="ARBA" id="ARBA00022603"/>
    </source>
</evidence>
<dbReference type="STRING" id="1314783.A0A165PBT3"/>
<evidence type="ECO:0000256" key="3">
    <source>
        <dbReference type="ARBA" id="ARBA00022691"/>
    </source>
</evidence>
<keyword evidence="9" id="KW-1185">Reference proteome</keyword>
<accession>A0A165PBT3</accession>
<dbReference type="InterPro" id="IPR001214">
    <property type="entry name" value="SET_dom"/>
</dbReference>
<protein>
    <recommendedName>
        <fullName evidence="5">Histone-lysine N-methyltransferase SET5</fullName>
    </recommendedName>
    <alternativeName>
        <fullName evidence="4">SET domain-containing protein 5</fullName>
    </alternativeName>
</protein>
<dbReference type="Proteomes" id="UP000076727">
    <property type="component" value="Unassembled WGS sequence"/>
</dbReference>
<dbReference type="GO" id="GO:0045814">
    <property type="term" value="P:negative regulation of gene expression, epigenetic"/>
    <property type="evidence" value="ECO:0007669"/>
    <property type="project" value="TreeGrafter"/>
</dbReference>
<gene>
    <name evidence="8" type="ORF">DAEQUDRAFT_712429</name>
</gene>
<dbReference type="Pfam" id="PF00856">
    <property type="entry name" value="SET"/>
    <property type="match status" value="1"/>
</dbReference>
<dbReference type="Gene3D" id="1.10.220.160">
    <property type="match status" value="1"/>
</dbReference>
<reference evidence="8 9" key="1">
    <citation type="journal article" date="2016" name="Mol. Biol. Evol.">
        <title>Comparative Genomics of Early-Diverging Mushroom-Forming Fungi Provides Insights into the Origins of Lignocellulose Decay Capabilities.</title>
        <authorList>
            <person name="Nagy L.G."/>
            <person name="Riley R."/>
            <person name="Tritt A."/>
            <person name="Adam C."/>
            <person name="Daum C."/>
            <person name="Floudas D."/>
            <person name="Sun H."/>
            <person name="Yadav J.S."/>
            <person name="Pangilinan J."/>
            <person name="Larsson K.H."/>
            <person name="Matsuura K."/>
            <person name="Barry K."/>
            <person name="Labutti K."/>
            <person name="Kuo R."/>
            <person name="Ohm R.A."/>
            <person name="Bhattacharya S.S."/>
            <person name="Shirouzu T."/>
            <person name="Yoshinaga Y."/>
            <person name="Martin F.M."/>
            <person name="Grigoriev I.V."/>
            <person name="Hibbett D.S."/>
        </authorList>
    </citation>
    <scope>NUCLEOTIDE SEQUENCE [LARGE SCALE GENOMIC DNA]</scope>
    <source>
        <strain evidence="8 9">L-15889</strain>
    </source>
</reference>
<evidence type="ECO:0000259" key="7">
    <source>
        <dbReference type="PROSITE" id="PS50280"/>
    </source>
</evidence>
<evidence type="ECO:0000313" key="8">
    <source>
        <dbReference type="EMBL" id="KZT68013.1"/>
    </source>
</evidence>
<keyword evidence="2" id="KW-0808">Transferase</keyword>
<dbReference type="Gene3D" id="6.10.140.2220">
    <property type="match status" value="1"/>
</dbReference>
<dbReference type="PANTHER" id="PTHR46402">
    <property type="entry name" value="SET AND MYND DOMAIN-CONTAINING PROTEIN 5"/>
    <property type="match status" value="1"/>
</dbReference>
<sequence>MSQSSIPPTEDDLKAALHALRAAFPSLGAGKLHAQLLAQHPHWSVSEKRTRKILQQEGLVLSSVTAQNQGPNQSGLNGASDNFPSSRLVEGLDVKKWTSKVDVRYFGRKKGKGLVACEDIAEGEVVWKEEPFALAPEWEIYDLQVAGLACAFCSTPLNLTSPLTLPCSLSSSASSSSSSCPARFCNRLCLSRSGRTHPLLCPTNNPASIGLIRFARQCEWMALHALAQCTARIMLAYQLGEEQAESDWRYLKAMAQLGMEQRAKGGWLNGAEPDRATWKRAFELYLSAFREPATDREKKRLARILKRQLKPEIADALFTYDAFLLGLGRMSLNLEAHGGLYVLHSHLNHSCEPNLSVRHLDQRTALARITVIARRAIERGEELNITYVDPSLSVEQRRQRLLEWGFGKCECGRCVREAEALGERRTTAGETGGSDAMGDANGDMADLEAELKAGLGVV</sequence>
<keyword evidence="3" id="KW-0949">S-adenosyl-L-methionine</keyword>
<dbReference type="PANTHER" id="PTHR46402:SF2">
    <property type="entry name" value="HISTONE-LYSINE N-TRIMETHYLTRANSFERASE SMYD5"/>
    <property type="match status" value="1"/>
</dbReference>
<dbReference type="Gene3D" id="2.170.270.10">
    <property type="entry name" value="SET domain"/>
    <property type="match status" value="1"/>
</dbReference>
<comment type="catalytic activity">
    <reaction evidence="6">
        <text>L-lysyl-[histone] + S-adenosyl-L-methionine = N(6)-methyl-L-lysyl-[histone] + S-adenosyl-L-homocysteine + H(+)</text>
        <dbReference type="Rhea" id="RHEA:10024"/>
        <dbReference type="Rhea" id="RHEA-COMP:9845"/>
        <dbReference type="Rhea" id="RHEA-COMP:9846"/>
        <dbReference type="ChEBI" id="CHEBI:15378"/>
        <dbReference type="ChEBI" id="CHEBI:29969"/>
        <dbReference type="ChEBI" id="CHEBI:57856"/>
        <dbReference type="ChEBI" id="CHEBI:59789"/>
        <dbReference type="ChEBI" id="CHEBI:61929"/>
    </reaction>
    <physiologicalReaction direction="left-to-right" evidence="6">
        <dbReference type="Rhea" id="RHEA:10025"/>
    </physiologicalReaction>
</comment>
<dbReference type="EMBL" id="KV429070">
    <property type="protein sequence ID" value="KZT68013.1"/>
    <property type="molecule type" value="Genomic_DNA"/>
</dbReference>
<evidence type="ECO:0000256" key="2">
    <source>
        <dbReference type="ARBA" id="ARBA00022679"/>
    </source>
</evidence>
<dbReference type="PROSITE" id="PS50280">
    <property type="entry name" value="SET"/>
    <property type="match status" value="1"/>
</dbReference>
<feature type="non-terminal residue" evidence="8">
    <location>
        <position position="1"/>
    </location>
</feature>
<dbReference type="GO" id="GO:0032259">
    <property type="term" value="P:methylation"/>
    <property type="evidence" value="ECO:0007669"/>
    <property type="project" value="UniProtKB-KW"/>
</dbReference>
<proteinExistence type="predicted"/>
<dbReference type="GO" id="GO:0042799">
    <property type="term" value="F:histone H4K20 methyltransferase activity"/>
    <property type="evidence" value="ECO:0007669"/>
    <property type="project" value="TreeGrafter"/>
</dbReference>
<evidence type="ECO:0000256" key="5">
    <source>
        <dbReference type="ARBA" id="ARBA00044528"/>
    </source>
</evidence>
<dbReference type="CDD" id="cd20071">
    <property type="entry name" value="SET_SMYD"/>
    <property type="match status" value="1"/>
</dbReference>
<name>A0A165PBT3_9APHY</name>
<dbReference type="OrthoDB" id="438641at2759"/>
<dbReference type="SMART" id="SM00317">
    <property type="entry name" value="SET"/>
    <property type="match status" value="1"/>
</dbReference>